<keyword evidence="4 8" id="KW-0812">Transmembrane</keyword>
<evidence type="ECO:0000256" key="4">
    <source>
        <dbReference type="ARBA" id="ARBA00022692"/>
    </source>
</evidence>
<reference evidence="10 11" key="1">
    <citation type="submission" date="2014-04" db="EMBL/GenBank/DDBJ databases">
        <title>Evolutionary Origins and Diversification of the Mycorrhizal Mutualists.</title>
        <authorList>
            <consortium name="DOE Joint Genome Institute"/>
            <consortium name="Mycorrhizal Genomics Consortium"/>
            <person name="Kohler A."/>
            <person name="Kuo A."/>
            <person name="Nagy L.G."/>
            <person name="Floudas D."/>
            <person name="Copeland A."/>
            <person name="Barry K.W."/>
            <person name="Cichocki N."/>
            <person name="Veneault-Fourrey C."/>
            <person name="LaButti K."/>
            <person name="Lindquist E.A."/>
            <person name="Lipzen A."/>
            <person name="Lundell T."/>
            <person name="Morin E."/>
            <person name="Murat C."/>
            <person name="Riley R."/>
            <person name="Ohm R."/>
            <person name="Sun H."/>
            <person name="Tunlid A."/>
            <person name="Henrissat B."/>
            <person name="Grigoriev I.V."/>
            <person name="Hibbett D.S."/>
            <person name="Martin F."/>
        </authorList>
    </citation>
    <scope>NUCLEOTIDE SEQUENCE [LARGE SCALE GENOMIC DNA]</scope>
    <source>
        <strain evidence="10 11">Koide BX008</strain>
    </source>
</reference>
<keyword evidence="9" id="KW-0732">Signal</keyword>
<dbReference type="GO" id="GO:0005789">
    <property type="term" value="C:endoplasmic reticulum membrane"/>
    <property type="evidence" value="ECO:0007669"/>
    <property type="project" value="UniProtKB-SubCell"/>
</dbReference>
<dbReference type="Proteomes" id="UP000054549">
    <property type="component" value="Unassembled WGS sequence"/>
</dbReference>
<evidence type="ECO:0000256" key="1">
    <source>
        <dbReference type="ARBA" id="ARBA00004477"/>
    </source>
</evidence>
<feature type="topological domain" description="Cytoplasmic" evidence="8">
    <location>
        <begin position="169"/>
        <end position="208"/>
    </location>
</feature>
<evidence type="ECO:0000256" key="7">
    <source>
        <dbReference type="ARBA" id="ARBA00023136"/>
    </source>
</evidence>
<dbReference type="OrthoDB" id="69461at2759"/>
<comment type="caution">
    <text evidence="8">Lacks conserved residue(s) required for the propagation of feature annotation.</text>
</comment>
<comment type="subcellular location">
    <subcellularLocation>
        <location evidence="1">Endoplasmic reticulum membrane</location>
        <topology evidence="1">Multi-pass membrane protein</topology>
    </subcellularLocation>
</comment>
<dbReference type="AlphaFoldDB" id="A0A0C2X1H6"/>
<dbReference type="EMBL" id="KN818269">
    <property type="protein sequence ID" value="KIL62538.1"/>
    <property type="molecule type" value="Genomic_DNA"/>
</dbReference>
<dbReference type="GO" id="GO:0043529">
    <property type="term" value="C:GET complex"/>
    <property type="evidence" value="ECO:0007669"/>
    <property type="project" value="InterPro"/>
</dbReference>
<dbReference type="Gene3D" id="1.10.287.660">
    <property type="entry name" value="Helix hairpin bin"/>
    <property type="match status" value="1"/>
</dbReference>
<comment type="similarity">
    <text evidence="2 8">Belongs to the WRB/GET1 family.</text>
</comment>
<dbReference type="HOGENOM" id="CLU_089418_0_1_1"/>
<evidence type="ECO:0000256" key="3">
    <source>
        <dbReference type="ARBA" id="ARBA00022448"/>
    </source>
</evidence>
<dbReference type="GO" id="GO:0071816">
    <property type="term" value="P:tail-anchored membrane protein insertion into ER membrane"/>
    <property type="evidence" value="ECO:0007669"/>
    <property type="project" value="InterPro"/>
</dbReference>
<evidence type="ECO:0000313" key="10">
    <source>
        <dbReference type="EMBL" id="KIL62538.1"/>
    </source>
</evidence>
<dbReference type="PANTHER" id="PTHR42650">
    <property type="entry name" value="TAIL-ANCHORED PROTEIN INSERTION RECEPTOR WRB"/>
    <property type="match status" value="1"/>
</dbReference>
<evidence type="ECO:0000256" key="5">
    <source>
        <dbReference type="ARBA" id="ARBA00022824"/>
    </source>
</evidence>
<dbReference type="InParanoid" id="A0A0C2X1H6"/>
<evidence type="ECO:0000256" key="8">
    <source>
        <dbReference type="HAMAP-Rule" id="MF_03113"/>
    </source>
</evidence>
<dbReference type="InterPro" id="IPR027538">
    <property type="entry name" value="Get1_fungi"/>
</dbReference>
<keyword evidence="11" id="KW-1185">Reference proteome</keyword>
<feature type="chain" id="PRO_5002173951" evidence="9">
    <location>
        <begin position="19"/>
        <end position="208"/>
    </location>
</feature>
<sequence>MSLLLTIFLLTFITQLISWIGQSVLQDRVYKLYSWVTRSDLAKRQHEMKKELLVKKAELLKLSPKDQFAKYFKLERNIKQELEKLEKLNSQIVTNKAAFSVKFNSFIWIFTTGAQLVVGWWYRRAAVFYLPPGWLGPLTWWLSFPFAPKGSVSVGVWQMACRRVLLVCERLVRDLAGPYWQQSSGEDETVTIDESVIGTSSDEKAKSS</sequence>
<dbReference type="GO" id="GO:0043495">
    <property type="term" value="F:protein-membrane adaptor activity"/>
    <property type="evidence" value="ECO:0007669"/>
    <property type="project" value="TreeGrafter"/>
</dbReference>
<keyword evidence="3 8" id="KW-0813">Transport</keyword>
<dbReference type="InterPro" id="IPR028945">
    <property type="entry name" value="Get1"/>
</dbReference>
<feature type="signal peptide" evidence="9">
    <location>
        <begin position="1"/>
        <end position="18"/>
    </location>
</feature>
<gene>
    <name evidence="8" type="primary">GET1</name>
    <name evidence="10" type="ORF">M378DRAFT_754758</name>
</gene>
<evidence type="ECO:0000256" key="2">
    <source>
        <dbReference type="ARBA" id="ARBA00010799"/>
    </source>
</evidence>
<evidence type="ECO:0000256" key="6">
    <source>
        <dbReference type="ARBA" id="ARBA00022989"/>
    </source>
</evidence>
<evidence type="ECO:0000313" key="11">
    <source>
        <dbReference type="Proteomes" id="UP000054549"/>
    </source>
</evidence>
<proteinExistence type="inferred from homology"/>
<dbReference type="Pfam" id="PF04420">
    <property type="entry name" value="CHD5"/>
    <property type="match status" value="1"/>
</dbReference>
<accession>A0A0C2X1H6</accession>
<dbReference type="FunCoup" id="A0A0C2X1H6">
    <property type="interactions" value="231"/>
</dbReference>
<keyword evidence="7 8" id="KW-0472">Membrane</keyword>
<evidence type="ECO:0000256" key="9">
    <source>
        <dbReference type="SAM" id="SignalP"/>
    </source>
</evidence>
<protein>
    <submittedName>
        <fullName evidence="10">Uncharacterized protein</fullName>
    </submittedName>
</protein>
<keyword evidence="6 8" id="KW-1133">Transmembrane helix</keyword>
<keyword evidence="5 8" id="KW-0256">Endoplasmic reticulum</keyword>
<dbReference type="HAMAP" id="MF_03113">
    <property type="entry name" value="Get1"/>
    <property type="match status" value="1"/>
</dbReference>
<organism evidence="10 11">
    <name type="scientific">Amanita muscaria (strain Koide BX008)</name>
    <dbReference type="NCBI Taxonomy" id="946122"/>
    <lineage>
        <taxon>Eukaryota</taxon>
        <taxon>Fungi</taxon>
        <taxon>Dikarya</taxon>
        <taxon>Basidiomycota</taxon>
        <taxon>Agaricomycotina</taxon>
        <taxon>Agaricomycetes</taxon>
        <taxon>Agaricomycetidae</taxon>
        <taxon>Agaricales</taxon>
        <taxon>Pluteineae</taxon>
        <taxon>Amanitaceae</taxon>
        <taxon>Amanita</taxon>
    </lineage>
</organism>
<dbReference type="STRING" id="946122.A0A0C2X1H6"/>
<name>A0A0C2X1H6_AMAMK</name>
<dbReference type="PANTHER" id="PTHR42650:SF1">
    <property type="entry name" value="GUIDED ENTRY OF TAIL-ANCHORED PROTEINS FACTOR 1"/>
    <property type="match status" value="1"/>
</dbReference>
<feature type="topological domain" description="Lumenal" evidence="8">
    <location>
        <begin position="1"/>
        <end position="3"/>
    </location>
</feature>
<dbReference type="InterPro" id="IPR029012">
    <property type="entry name" value="Helix_hairpin_bin_sf"/>
</dbReference>